<evidence type="ECO:0000313" key="2">
    <source>
        <dbReference type="Proteomes" id="UP000322454"/>
    </source>
</evidence>
<comment type="caution">
    <text evidence="1">The sequence shown here is derived from an EMBL/GenBank/DDBJ whole genome shotgun (WGS) entry which is preliminary data.</text>
</comment>
<gene>
    <name evidence="1" type="ORF">EVJ48_02795</name>
</gene>
<proteinExistence type="predicted"/>
<dbReference type="AlphaFoldDB" id="A0A520XFD9"/>
<protein>
    <submittedName>
        <fullName evidence="1">Uncharacterized protein</fullName>
    </submittedName>
</protein>
<accession>A0A520XFD9</accession>
<name>A0A520XFD9_9DELT</name>
<dbReference type="EMBL" id="SHMQ01000005">
    <property type="protein sequence ID" value="RZV39866.1"/>
    <property type="molecule type" value="Genomic_DNA"/>
</dbReference>
<organism evidence="1 2">
    <name type="scientific">Candidatus Acidulodesulfobacterium acidiphilum</name>
    <dbReference type="NCBI Taxonomy" id="2597224"/>
    <lineage>
        <taxon>Bacteria</taxon>
        <taxon>Deltaproteobacteria</taxon>
        <taxon>Candidatus Acidulodesulfobacterales</taxon>
        <taxon>Candidatus Acidulodesulfobacterium</taxon>
    </lineage>
</organism>
<dbReference type="Proteomes" id="UP000322454">
    <property type="component" value="Unassembled WGS sequence"/>
</dbReference>
<reference evidence="1 2" key="1">
    <citation type="submission" date="2019-01" db="EMBL/GenBank/DDBJ databases">
        <title>Insights into ecological role of a new deltaproteobacterial order Candidatus Sinidesulfobacterales (Sva0485) by metagenomics and metatranscriptomics.</title>
        <authorList>
            <person name="Tan S."/>
            <person name="Liu J."/>
            <person name="Fang Y."/>
            <person name="Hedlund B."/>
            <person name="Lian Z.-H."/>
            <person name="Huang L.-Y."/>
            <person name="Li J.-T."/>
            <person name="Huang L.-N."/>
            <person name="Li W.-J."/>
            <person name="Jiang H.-C."/>
            <person name="Dong H.-L."/>
            <person name="Shu W.-S."/>
        </authorList>
    </citation>
    <scope>NUCLEOTIDE SEQUENCE [LARGE SCALE GENOMIC DNA]</scope>
    <source>
        <strain evidence="1">AP4</strain>
    </source>
</reference>
<sequence length="167" mass="18821">MGTVVSLKCEESMPAAEAIEIDVAYEIETKRDYDKARLDLYELGKIEKEIEASHEPAVKEAAAKHKNLVKMRDAAIKPYEDGIQELKGRMLDFVLLHPEVTDGVQKNTRVKVTDIMELIKAVAVGDVPVEALIPNEKFILEKARGLKENLEYPGIDVYEEKSIINRL</sequence>
<evidence type="ECO:0000313" key="1">
    <source>
        <dbReference type="EMBL" id="RZV39866.1"/>
    </source>
</evidence>